<name>A0ABR9SIK7_9BURK</name>
<dbReference type="Gene3D" id="1.10.10.10">
    <property type="entry name" value="Winged helix-like DNA-binding domain superfamily/Winged helix DNA-binding domain"/>
    <property type="match status" value="1"/>
</dbReference>
<feature type="domain" description="RNA polymerase sigma-70 region 2" evidence="5">
    <location>
        <begin position="30"/>
        <end position="83"/>
    </location>
</feature>
<dbReference type="InterPro" id="IPR039425">
    <property type="entry name" value="RNA_pol_sigma-70-like"/>
</dbReference>
<keyword evidence="2" id="KW-0805">Transcription regulation</keyword>
<evidence type="ECO:0000259" key="6">
    <source>
        <dbReference type="Pfam" id="PF08281"/>
    </source>
</evidence>
<gene>
    <name evidence="7" type="ORF">IM725_16500</name>
</gene>
<proteinExistence type="inferred from homology"/>
<dbReference type="InterPro" id="IPR036388">
    <property type="entry name" value="WH-like_DNA-bd_sf"/>
</dbReference>
<evidence type="ECO:0000313" key="7">
    <source>
        <dbReference type="EMBL" id="MBE7942175.1"/>
    </source>
</evidence>
<keyword evidence="3" id="KW-0731">Sigma factor</keyword>
<evidence type="ECO:0000259" key="5">
    <source>
        <dbReference type="Pfam" id="PF04542"/>
    </source>
</evidence>
<evidence type="ECO:0000256" key="4">
    <source>
        <dbReference type="ARBA" id="ARBA00023163"/>
    </source>
</evidence>
<dbReference type="Gene3D" id="1.10.1740.10">
    <property type="match status" value="1"/>
</dbReference>
<reference evidence="7 8" key="1">
    <citation type="submission" date="2020-10" db="EMBL/GenBank/DDBJ databases">
        <title>Draft genome of Ramlibacter aquaticus LMG 30558.</title>
        <authorList>
            <person name="Props R."/>
        </authorList>
    </citation>
    <scope>NUCLEOTIDE SEQUENCE [LARGE SCALE GENOMIC DNA]</scope>
    <source>
        <strain evidence="7 8">LMG 30558</strain>
    </source>
</reference>
<dbReference type="NCBIfam" id="TIGR02937">
    <property type="entry name" value="sigma70-ECF"/>
    <property type="match status" value="1"/>
</dbReference>
<organism evidence="7 8">
    <name type="scientific">Ramlibacter aquaticus</name>
    <dbReference type="NCBI Taxonomy" id="2780094"/>
    <lineage>
        <taxon>Bacteria</taxon>
        <taxon>Pseudomonadati</taxon>
        <taxon>Pseudomonadota</taxon>
        <taxon>Betaproteobacteria</taxon>
        <taxon>Burkholderiales</taxon>
        <taxon>Comamonadaceae</taxon>
        <taxon>Ramlibacter</taxon>
    </lineage>
</organism>
<sequence>MAAADHSNLVLAAQTGDPAAIGQLLAVCQADARRYARRHCHASDVDDAVQESLLTISRKVKGLKAAAAFSSWLFIVIKRECRKLERMMFRHEPLAEDIAEEQLACRSDAALRIDLAHALESLPAHYLEVILLRDFEELTIAEIAQRLGENAPAIKSRLHRARELVREYLLGGEAAPADTSKARKEGRP</sequence>
<feature type="domain" description="RNA polymerase sigma factor 70 region 4 type 2" evidence="6">
    <location>
        <begin position="114"/>
        <end position="163"/>
    </location>
</feature>
<dbReference type="SUPFAM" id="SSF88659">
    <property type="entry name" value="Sigma3 and sigma4 domains of RNA polymerase sigma factors"/>
    <property type="match status" value="1"/>
</dbReference>
<keyword evidence="8" id="KW-1185">Reference proteome</keyword>
<dbReference type="InterPro" id="IPR013324">
    <property type="entry name" value="RNA_pol_sigma_r3/r4-like"/>
</dbReference>
<keyword evidence="4" id="KW-0804">Transcription</keyword>
<dbReference type="EMBL" id="JADDOJ010000082">
    <property type="protein sequence ID" value="MBE7942175.1"/>
    <property type="molecule type" value="Genomic_DNA"/>
</dbReference>
<comment type="similarity">
    <text evidence="1">Belongs to the sigma-70 factor family. ECF subfamily.</text>
</comment>
<accession>A0ABR9SIK7</accession>
<protein>
    <submittedName>
        <fullName evidence="7">Sigma-70 family RNA polymerase sigma factor</fullName>
    </submittedName>
</protein>
<dbReference type="PANTHER" id="PTHR43133">
    <property type="entry name" value="RNA POLYMERASE ECF-TYPE SIGMA FACTO"/>
    <property type="match status" value="1"/>
</dbReference>
<comment type="caution">
    <text evidence="7">The sequence shown here is derived from an EMBL/GenBank/DDBJ whole genome shotgun (WGS) entry which is preliminary data.</text>
</comment>
<dbReference type="InterPro" id="IPR013249">
    <property type="entry name" value="RNA_pol_sigma70_r4_t2"/>
</dbReference>
<dbReference type="Pfam" id="PF04542">
    <property type="entry name" value="Sigma70_r2"/>
    <property type="match status" value="1"/>
</dbReference>
<dbReference type="RefSeq" id="WP_193781727.1">
    <property type="nucleotide sequence ID" value="NZ_JADDOJ010000082.1"/>
</dbReference>
<dbReference type="SUPFAM" id="SSF88946">
    <property type="entry name" value="Sigma2 domain of RNA polymerase sigma factors"/>
    <property type="match status" value="1"/>
</dbReference>
<evidence type="ECO:0000313" key="8">
    <source>
        <dbReference type="Proteomes" id="UP000715965"/>
    </source>
</evidence>
<dbReference type="InterPro" id="IPR013325">
    <property type="entry name" value="RNA_pol_sigma_r2"/>
</dbReference>
<evidence type="ECO:0000256" key="1">
    <source>
        <dbReference type="ARBA" id="ARBA00010641"/>
    </source>
</evidence>
<dbReference type="Pfam" id="PF08281">
    <property type="entry name" value="Sigma70_r4_2"/>
    <property type="match status" value="1"/>
</dbReference>
<evidence type="ECO:0000256" key="2">
    <source>
        <dbReference type="ARBA" id="ARBA00023015"/>
    </source>
</evidence>
<dbReference type="InterPro" id="IPR014284">
    <property type="entry name" value="RNA_pol_sigma-70_dom"/>
</dbReference>
<dbReference type="PANTHER" id="PTHR43133:SF51">
    <property type="entry name" value="RNA POLYMERASE SIGMA FACTOR"/>
    <property type="match status" value="1"/>
</dbReference>
<dbReference type="InterPro" id="IPR007627">
    <property type="entry name" value="RNA_pol_sigma70_r2"/>
</dbReference>
<evidence type="ECO:0000256" key="3">
    <source>
        <dbReference type="ARBA" id="ARBA00023082"/>
    </source>
</evidence>
<dbReference type="Proteomes" id="UP000715965">
    <property type="component" value="Unassembled WGS sequence"/>
</dbReference>
<dbReference type="CDD" id="cd06171">
    <property type="entry name" value="Sigma70_r4"/>
    <property type="match status" value="1"/>
</dbReference>